<keyword evidence="4" id="KW-1185">Reference proteome</keyword>
<name>A0A8B2PIT2_9PROT</name>
<evidence type="ECO:0000313" key="3">
    <source>
        <dbReference type="EMBL" id="RAN32561.1"/>
    </source>
</evidence>
<reference evidence="3 4" key="1">
    <citation type="submission" date="2013-04" db="EMBL/GenBank/DDBJ databases">
        <title>Hyphomonas sp. T24B3 Genome Sequencing.</title>
        <authorList>
            <person name="Lai Q."/>
            <person name="Shao Z."/>
        </authorList>
    </citation>
    <scope>NUCLEOTIDE SEQUENCE [LARGE SCALE GENOMIC DNA]</scope>
    <source>
        <strain evidence="3 4">T24B3</strain>
    </source>
</reference>
<dbReference type="AlphaFoldDB" id="A0A8B2PIT2"/>
<dbReference type="Pfam" id="PF13409">
    <property type="entry name" value="GST_N_2"/>
    <property type="match status" value="1"/>
</dbReference>
<dbReference type="PROSITE" id="PS50404">
    <property type="entry name" value="GST_NTER"/>
    <property type="match status" value="1"/>
</dbReference>
<dbReference type="SFLD" id="SFLDG00358">
    <property type="entry name" value="Main_(cytGST)"/>
    <property type="match status" value="1"/>
</dbReference>
<dbReference type="EMBL" id="AWFB01000032">
    <property type="protein sequence ID" value="RAN32561.1"/>
    <property type="molecule type" value="Genomic_DNA"/>
</dbReference>
<dbReference type="Gene3D" id="3.40.30.10">
    <property type="entry name" value="Glutaredoxin"/>
    <property type="match status" value="1"/>
</dbReference>
<dbReference type="SUPFAM" id="SSF52833">
    <property type="entry name" value="Thioredoxin-like"/>
    <property type="match status" value="1"/>
</dbReference>
<protein>
    <recommendedName>
        <fullName evidence="5">Glutathione S-transferase</fullName>
    </recommendedName>
</protein>
<dbReference type="SFLD" id="SFLDS00019">
    <property type="entry name" value="Glutathione_Transferase_(cytos"/>
    <property type="match status" value="1"/>
</dbReference>
<dbReference type="Proteomes" id="UP000249123">
    <property type="component" value="Unassembled WGS sequence"/>
</dbReference>
<dbReference type="SUPFAM" id="SSF47616">
    <property type="entry name" value="GST C-terminal domain-like"/>
    <property type="match status" value="1"/>
</dbReference>
<evidence type="ECO:0000259" key="1">
    <source>
        <dbReference type="PROSITE" id="PS50404"/>
    </source>
</evidence>
<evidence type="ECO:0000259" key="2">
    <source>
        <dbReference type="PROSITE" id="PS50405"/>
    </source>
</evidence>
<feature type="domain" description="GST N-terminal" evidence="1">
    <location>
        <begin position="1"/>
        <end position="70"/>
    </location>
</feature>
<sequence>MLAELDVPHRLIPYNMLAGDHLKKEFRRINPNGKLPAIVDHAPQDGRGPFLVFESGAILLYLSEKHEDAFMPKGLRGRSLAQQWLMWQMAGFGPMHGQAHHFIRYAPEGQEYPVNRYRNEAIRLLNVLERRLEEAAYMAGDDYSIADMATWPWVRAVRAIQIDLESYTAIRRWYAEIEKRPGVQRGTEITNERNLASLRPELTEEAWSNLFGENMLKSGR</sequence>
<organism evidence="3 4">
    <name type="scientific">Hyphomonas pacifica</name>
    <dbReference type="NCBI Taxonomy" id="1280941"/>
    <lineage>
        <taxon>Bacteria</taxon>
        <taxon>Pseudomonadati</taxon>
        <taxon>Pseudomonadota</taxon>
        <taxon>Alphaproteobacteria</taxon>
        <taxon>Hyphomonadales</taxon>
        <taxon>Hyphomonadaceae</taxon>
        <taxon>Hyphomonas</taxon>
    </lineage>
</organism>
<dbReference type="InterPro" id="IPR010987">
    <property type="entry name" value="Glutathione-S-Trfase_C-like"/>
</dbReference>
<dbReference type="Gene3D" id="1.20.1050.10">
    <property type="match status" value="1"/>
</dbReference>
<proteinExistence type="predicted"/>
<dbReference type="InterPro" id="IPR004046">
    <property type="entry name" value="GST_C"/>
</dbReference>
<accession>A0A8B2PIT2</accession>
<dbReference type="InterPro" id="IPR036249">
    <property type="entry name" value="Thioredoxin-like_sf"/>
</dbReference>
<comment type="caution">
    <text evidence="3">The sequence shown here is derived from an EMBL/GenBank/DDBJ whole genome shotgun (WGS) entry which is preliminary data.</text>
</comment>
<evidence type="ECO:0008006" key="5">
    <source>
        <dbReference type="Google" id="ProtNLM"/>
    </source>
</evidence>
<dbReference type="InterPro" id="IPR004045">
    <property type="entry name" value="Glutathione_S-Trfase_N"/>
</dbReference>
<dbReference type="InterPro" id="IPR036282">
    <property type="entry name" value="Glutathione-S-Trfase_C_sf"/>
</dbReference>
<dbReference type="SFLD" id="SFLDG01151">
    <property type="entry name" value="Main.2:_Nu-like"/>
    <property type="match status" value="1"/>
</dbReference>
<evidence type="ECO:0000313" key="4">
    <source>
        <dbReference type="Proteomes" id="UP000249123"/>
    </source>
</evidence>
<feature type="domain" description="GST C-terminal" evidence="2">
    <location>
        <begin position="74"/>
        <end position="198"/>
    </location>
</feature>
<dbReference type="Pfam" id="PF00043">
    <property type="entry name" value="GST_C"/>
    <property type="match status" value="1"/>
</dbReference>
<gene>
    <name evidence="3" type="ORF">HY3_15050</name>
</gene>
<dbReference type="InterPro" id="IPR040079">
    <property type="entry name" value="Glutathione_S-Trfase"/>
</dbReference>
<dbReference type="PROSITE" id="PS50405">
    <property type="entry name" value="GST_CTER"/>
    <property type="match status" value="1"/>
</dbReference>
<dbReference type="PANTHER" id="PTHR44051">
    <property type="entry name" value="GLUTATHIONE S-TRANSFERASE-RELATED"/>
    <property type="match status" value="1"/>
</dbReference>
<dbReference type="PANTHER" id="PTHR44051:SF19">
    <property type="entry name" value="DISULFIDE-BOND OXIDOREDUCTASE YFCG"/>
    <property type="match status" value="1"/>
</dbReference>